<evidence type="ECO:0000256" key="4">
    <source>
        <dbReference type="ARBA" id="ARBA00022695"/>
    </source>
</evidence>
<dbReference type="Gene3D" id="1.10.10.60">
    <property type="entry name" value="Homeodomain-like"/>
    <property type="match status" value="1"/>
</dbReference>
<dbReference type="Pfam" id="PF04552">
    <property type="entry name" value="Sigma54_DBD"/>
    <property type="match status" value="1"/>
</dbReference>
<dbReference type="NCBIfam" id="TIGR02395">
    <property type="entry name" value="rpoN_sigma"/>
    <property type="match status" value="1"/>
</dbReference>
<evidence type="ECO:0000259" key="10">
    <source>
        <dbReference type="Pfam" id="PF04552"/>
    </source>
</evidence>
<dbReference type="GO" id="GO:0003677">
    <property type="term" value="F:DNA binding"/>
    <property type="evidence" value="ECO:0007669"/>
    <property type="project" value="UniProtKB-KW"/>
</dbReference>
<gene>
    <name evidence="12" type="primary">rpoN</name>
    <name evidence="12" type="ORF">E7512_08510</name>
</gene>
<evidence type="ECO:0000259" key="11">
    <source>
        <dbReference type="Pfam" id="PF04963"/>
    </source>
</evidence>
<comment type="similarity">
    <text evidence="1">Belongs to the sigma-54 factor family.</text>
</comment>
<dbReference type="GO" id="GO:0016987">
    <property type="term" value="F:sigma factor activity"/>
    <property type="evidence" value="ECO:0007669"/>
    <property type="project" value="UniProtKB-KW"/>
</dbReference>
<dbReference type="InterPro" id="IPR038709">
    <property type="entry name" value="RpoN_core-bd_sf"/>
</dbReference>
<keyword evidence="7" id="KW-0238">DNA-binding</keyword>
<name>A0A928KX10_9FIRM</name>
<feature type="domain" description="RNA polymerase sigma factor 54 DNA-binding" evidence="10">
    <location>
        <begin position="288"/>
        <end position="445"/>
    </location>
</feature>
<evidence type="ECO:0000256" key="7">
    <source>
        <dbReference type="ARBA" id="ARBA00023125"/>
    </source>
</evidence>
<feature type="domain" description="RNA polymerase sigma factor 54 core-binding" evidence="11">
    <location>
        <begin position="97"/>
        <end position="274"/>
    </location>
</feature>
<dbReference type="RefSeq" id="WP_020072369.1">
    <property type="nucleotide sequence ID" value="NZ_SVNY01000004.1"/>
</dbReference>
<dbReference type="InterPro" id="IPR007046">
    <property type="entry name" value="RNA_pol_sigma_54_core-bd"/>
</dbReference>
<dbReference type="GO" id="GO:0001216">
    <property type="term" value="F:DNA-binding transcription activator activity"/>
    <property type="evidence" value="ECO:0007669"/>
    <property type="project" value="InterPro"/>
</dbReference>
<proteinExistence type="inferred from homology"/>
<keyword evidence="2" id="KW-0240">DNA-directed RNA polymerase</keyword>
<dbReference type="Gene3D" id="1.10.10.1330">
    <property type="entry name" value="RNA polymerase sigma-54 factor, core-binding domain"/>
    <property type="match status" value="1"/>
</dbReference>
<dbReference type="GO" id="GO:0006352">
    <property type="term" value="P:DNA-templated transcription initiation"/>
    <property type="evidence" value="ECO:0007669"/>
    <property type="project" value="InterPro"/>
</dbReference>
<keyword evidence="3" id="KW-0808">Transferase</keyword>
<comment type="caution">
    <text evidence="12">The sequence shown here is derived from an EMBL/GenBank/DDBJ whole genome shotgun (WGS) entry which is preliminary data.</text>
</comment>
<dbReference type="PANTHER" id="PTHR32248">
    <property type="entry name" value="RNA POLYMERASE SIGMA-54 FACTOR"/>
    <property type="match status" value="1"/>
</dbReference>
<dbReference type="InterPro" id="IPR000394">
    <property type="entry name" value="RNA_pol_sigma_54"/>
</dbReference>
<dbReference type="GO" id="GO:0000428">
    <property type="term" value="C:DNA-directed RNA polymerase complex"/>
    <property type="evidence" value="ECO:0007669"/>
    <property type="project" value="UniProtKB-KW"/>
</dbReference>
<evidence type="ECO:0000313" key="13">
    <source>
        <dbReference type="Proteomes" id="UP000754750"/>
    </source>
</evidence>
<keyword evidence="5" id="KW-0805">Transcription regulation</keyword>
<sequence>MDFGNELTLEQRQILSQKQLQSLQILACNNQELDDLLANEYAENPMLEHTGSQRDDFFTNIDTLYETSSSFPQGTPYGEEEDEPRRNDIPSVPADVLKKEILMQLSRDRYSAEEWRLFPLLIDCLDDSGFFPWDTGEIALLARCSESTIQRCLKDLKQLEPIGIFSKDLSECLLRQLEHQGCEDPILLTIVREHLPDILKGQISNVSRSLHLSTAAVRKYLLQIGKLNPRPIMNAQETQTEYIVPDILVRRKNDEWEVSINDKWMGRYQLNQYYIHMMKSSADSELNAYFRNHLERARFLLRCVEQRRTTILNITKEIIARQQPYFLNQGGLTSMTMQQVAEALQIHPSTVSRAIRGKYLQFQYGSVRMKDLFVTGGSEQKKAGGPSLDAVREQIRDLIAEEDKTAPYSDLSLVAELEKRGIHISRRTIAKYRGEMGIPNSDQRRYFG</sequence>
<dbReference type="PROSITE" id="PS50044">
    <property type="entry name" value="SIGMA54_3"/>
    <property type="match status" value="1"/>
</dbReference>
<organism evidence="12 13">
    <name type="scientific">Faecalispora sporosphaeroides</name>
    <dbReference type="NCBI Taxonomy" id="1549"/>
    <lineage>
        <taxon>Bacteria</taxon>
        <taxon>Bacillati</taxon>
        <taxon>Bacillota</taxon>
        <taxon>Clostridia</taxon>
        <taxon>Eubacteriales</taxon>
        <taxon>Oscillospiraceae</taxon>
        <taxon>Faecalispora</taxon>
    </lineage>
</organism>
<dbReference type="Proteomes" id="UP000754750">
    <property type="component" value="Unassembled WGS sequence"/>
</dbReference>
<evidence type="ECO:0000256" key="3">
    <source>
        <dbReference type="ARBA" id="ARBA00022679"/>
    </source>
</evidence>
<keyword evidence="8" id="KW-0804">Transcription</keyword>
<dbReference type="PRINTS" id="PR00045">
    <property type="entry name" value="SIGMA54FCT"/>
</dbReference>
<evidence type="ECO:0000256" key="1">
    <source>
        <dbReference type="ARBA" id="ARBA00008798"/>
    </source>
</evidence>
<dbReference type="PROSITE" id="PS00718">
    <property type="entry name" value="SIGMA54_2"/>
    <property type="match status" value="1"/>
</dbReference>
<reference evidence="12" key="1">
    <citation type="submission" date="2019-04" db="EMBL/GenBank/DDBJ databases">
        <title>Evolution of Biomass-Degrading Anaerobic Consortia Revealed by Metagenomics.</title>
        <authorList>
            <person name="Peng X."/>
        </authorList>
    </citation>
    <scope>NUCLEOTIDE SEQUENCE</scope>
    <source>
        <strain evidence="12">SIG551</strain>
    </source>
</reference>
<evidence type="ECO:0000313" key="12">
    <source>
        <dbReference type="EMBL" id="MBE6833605.1"/>
    </source>
</evidence>
<protein>
    <submittedName>
        <fullName evidence="12">RNA polymerase factor sigma-54</fullName>
    </submittedName>
</protein>
<dbReference type="PANTHER" id="PTHR32248:SF4">
    <property type="entry name" value="RNA POLYMERASE SIGMA-54 FACTOR"/>
    <property type="match status" value="1"/>
</dbReference>
<dbReference type="InterPro" id="IPR007634">
    <property type="entry name" value="RNA_pol_sigma_54_DNA-bd"/>
</dbReference>
<keyword evidence="4" id="KW-0548">Nucleotidyltransferase</keyword>
<dbReference type="PIRSF" id="PIRSF000774">
    <property type="entry name" value="RpoN"/>
    <property type="match status" value="1"/>
</dbReference>
<keyword evidence="6" id="KW-0731">Sigma factor</keyword>
<dbReference type="Pfam" id="PF00309">
    <property type="entry name" value="Sigma54_AID"/>
    <property type="match status" value="1"/>
</dbReference>
<dbReference type="Pfam" id="PF04963">
    <property type="entry name" value="Sigma54_CBD"/>
    <property type="match status" value="1"/>
</dbReference>
<feature type="region of interest" description="Disordered" evidence="9">
    <location>
        <begin position="66"/>
        <end position="90"/>
    </location>
</feature>
<evidence type="ECO:0000256" key="2">
    <source>
        <dbReference type="ARBA" id="ARBA00022478"/>
    </source>
</evidence>
<accession>A0A928KX10</accession>
<evidence type="ECO:0000256" key="8">
    <source>
        <dbReference type="ARBA" id="ARBA00023163"/>
    </source>
</evidence>
<evidence type="ECO:0000256" key="9">
    <source>
        <dbReference type="SAM" id="MobiDB-lite"/>
    </source>
</evidence>
<dbReference type="EMBL" id="SVNY01000004">
    <property type="protein sequence ID" value="MBE6833605.1"/>
    <property type="molecule type" value="Genomic_DNA"/>
</dbReference>
<dbReference type="AlphaFoldDB" id="A0A928KX10"/>
<dbReference type="GO" id="GO:0016779">
    <property type="term" value="F:nucleotidyltransferase activity"/>
    <property type="evidence" value="ECO:0007669"/>
    <property type="project" value="UniProtKB-KW"/>
</dbReference>
<evidence type="ECO:0000256" key="5">
    <source>
        <dbReference type="ARBA" id="ARBA00023015"/>
    </source>
</evidence>
<evidence type="ECO:0000256" key="6">
    <source>
        <dbReference type="ARBA" id="ARBA00023082"/>
    </source>
</evidence>